<evidence type="ECO:0000259" key="1">
    <source>
        <dbReference type="Pfam" id="PF09414"/>
    </source>
</evidence>
<dbReference type="KEGG" id="ape:APE_1567.1"/>
<dbReference type="PRINTS" id="PR01048">
    <property type="entry name" value="Y414FAMILY"/>
</dbReference>
<feature type="domain" description="RNA ligase Pab1020 C-terminal" evidence="2">
    <location>
        <begin position="265"/>
        <end position="370"/>
    </location>
</feature>
<gene>
    <name evidence="3" type="ordered locus">APE_1567.1</name>
</gene>
<feature type="domain" description="RNA ligase" evidence="1">
    <location>
        <begin position="93"/>
        <end position="252"/>
    </location>
</feature>
<name>Q9YBN1_AERPE</name>
<dbReference type="EnsemblBacteria" id="BAA80567">
    <property type="protein sequence ID" value="BAA80567"/>
    <property type="gene ID" value="APE_1567.1"/>
</dbReference>
<dbReference type="RefSeq" id="WP_010866453.1">
    <property type="nucleotide sequence ID" value="NC_000854.2"/>
</dbReference>
<dbReference type="SUPFAM" id="SSF56091">
    <property type="entry name" value="DNA ligase/mRNA capping enzyme, catalytic domain"/>
    <property type="match status" value="1"/>
</dbReference>
<reference evidence="3 4" key="1">
    <citation type="journal article" date="1999" name="DNA Res.">
        <title>Complete genome sequence of an aerobic hyper-thermophilic crenarchaeon, Aeropyrum pernix K1.</title>
        <authorList>
            <person name="Kawarabayasi Y."/>
            <person name="Hino Y."/>
            <person name="Horikawa H."/>
            <person name="Yamazaki S."/>
            <person name="Haikawa Y."/>
            <person name="Jin-no K."/>
            <person name="Takahashi M."/>
            <person name="Sekine M."/>
            <person name="Baba S."/>
            <person name="Ankai A."/>
            <person name="Kosugi H."/>
            <person name="Hosoyama A."/>
            <person name="Fukui S."/>
            <person name="Nagai Y."/>
            <person name="Nishijima K."/>
            <person name="Nakazawa H."/>
            <person name="Takamiya M."/>
            <person name="Masuda S."/>
            <person name="Funahashi T."/>
            <person name="Tanaka T."/>
            <person name="Kudoh Y."/>
            <person name="Yamazaki J."/>
            <person name="Kushida N."/>
            <person name="Oguchi A."/>
            <person name="Aoki K."/>
            <person name="Kubota K."/>
            <person name="Nakamura Y."/>
            <person name="Nomura N."/>
            <person name="Sako Y."/>
            <person name="Kikuchi H."/>
        </authorList>
    </citation>
    <scope>NUCLEOTIDE SEQUENCE [LARGE SCALE GENOMIC DNA]</scope>
    <source>
        <strain evidence="4">ATCC 700893 / DSM 11879 / JCM 9820 / NBRC 100138 / K1</strain>
    </source>
</reference>
<dbReference type="NCBIfam" id="TIGR01209">
    <property type="entry name" value="RNA ligase"/>
    <property type="match status" value="1"/>
</dbReference>
<dbReference type="AlphaFoldDB" id="Q9YBN1"/>
<evidence type="ECO:0000313" key="4">
    <source>
        <dbReference type="Proteomes" id="UP000002518"/>
    </source>
</evidence>
<dbReference type="Gene3D" id="3.30.1490.70">
    <property type="match status" value="1"/>
</dbReference>
<dbReference type="Gene3D" id="3.30.70.2160">
    <property type="match status" value="1"/>
</dbReference>
<dbReference type="STRING" id="272557.APE_1567.1"/>
<organism evidence="3 4">
    <name type="scientific">Aeropyrum pernix (strain ATCC 700893 / DSM 11879 / JCM 9820 / NBRC 100138 / K1)</name>
    <dbReference type="NCBI Taxonomy" id="272557"/>
    <lineage>
        <taxon>Archaea</taxon>
        <taxon>Thermoproteota</taxon>
        <taxon>Thermoprotei</taxon>
        <taxon>Desulfurococcales</taxon>
        <taxon>Desulfurococcaceae</taxon>
        <taxon>Aeropyrum</taxon>
    </lineage>
</organism>
<protein>
    <recommendedName>
        <fullName evidence="5">RNA ligase</fullName>
    </recommendedName>
</protein>
<evidence type="ECO:0000259" key="2">
    <source>
        <dbReference type="Pfam" id="PF18330"/>
    </source>
</evidence>
<dbReference type="InterPro" id="IPR041596">
    <property type="entry name" value="Lig_Pab1020_C"/>
</dbReference>
<dbReference type="PIR" id="B72535">
    <property type="entry name" value="B72535"/>
</dbReference>
<dbReference type="Proteomes" id="UP000002518">
    <property type="component" value="Chromosome"/>
</dbReference>
<dbReference type="EMBL" id="BA000002">
    <property type="protein sequence ID" value="BAA80567.2"/>
    <property type="molecule type" value="Genomic_DNA"/>
</dbReference>
<dbReference type="eggNOG" id="arCOG04218">
    <property type="taxonomic scope" value="Archaea"/>
</dbReference>
<dbReference type="CDD" id="cd07894">
    <property type="entry name" value="Adenylation_RNA_ligase"/>
    <property type="match status" value="1"/>
</dbReference>
<keyword evidence="4" id="KW-1185">Reference proteome</keyword>
<dbReference type="Pfam" id="PF09414">
    <property type="entry name" value="RNA_ligase"/>
    <property type="match status" value="1"/>
</dbReference>
<dbReference type="Pfam" id="PF18330">
    <property type="entry name" value="Lig_C"/>
    <property type="match status" value="1"/>
</dbReference>
<accession>Q9YBN1</accession>
<dbReference type="GeneID" id="1446100"/>
<proteinExistence type="predicted"/>
<dbReference type="Gene3D" id="3.30.470.30">
    <property type="entry name" value="DNA ligase/mRNA capping enzyme"/>
    <property type="match status" value="1"/>
</dbReference>
<dbReference type="InterPro" id="IPR021122">
    <property type="entry name" value="RNA_ligase_dom_REL/Rnl2"/>
</dbReference>
<sequence>MASAAEVLASALRAVGVDPGSVDLEALSTRRSVRVSRFEDVVYVGFRRQFRGVPEGTLVAFRRGEQIVVWGYPSIKRMLLPRVAVPRWFPGPTVLVEEKMNGYNVRVFTLGGMVYAATRGGLICPYTTRRLRRLYGGALQKILEDLGAEGSFIAGEVVGLENPYTRYYYEEAPGFGYFIFDIFKGGRQLPPRVKFSLAPEYGLKTVNLLAEIPATASGVERLYTIVEDLEKRGREGVIVKDPEGRVEPLKYTTSRTNIGDIRLGMRYPFEEGRSFLFPRILREIFREWETGRRRYGELGEAILAPAIEAVEAVSRGGRLVEEFELVFANEVEAEEVIAYFASLGVHLEIAGVARGVDGVRVAFRKPRKSEGEIARILETGISPLD</sequence>
<dbReference type="PATRIC" id="fig|272557.25.peg.1056"/>
<dbReference type="InterPro" id="IPR001072">
    <property type="entry name" value="RNA_ligase_Pab1020"/>
</dbReference>
<evidence type="ECO:0000313" key="3">
    <source>
        <dbReference type="EMBL" id="BAA80567.2"/>
    </source>
</evidence>
<evidence type="ECO:0008006" key="5">
    <source>
        <dbReference type="Google" id="ProtNLM"/>
    </source>
</evidence>